<keyword evidence="5" id="KW-1185">Reference proteome</keyword>
<evidence type="ECO:0000256" key="2">
    <source>
        <dbReference type="SAM" id="MobiDB-lite"/>
    </source>
</evidence>
<evidence type="ECO:0000256" key="1">
    <source>
        <dbReference type="ARBA" id="ARBA00022737"/>
    </source>
</evidence>
<organism evidence="4 5">
    <name type="scientific">Spizaetus tyrannus</name>
    <name type="common">black hawk-eagle</name>
    <dbReference type="NCBI Taxonomy" id="252798"/>
    <lineage>
        <taxon>Eukaryota</taxon>
        <taxon>Metazoa</taxon>
        <taxon>Chordata</taxon>
        <taxon>Craniata</taxon>
        <taxon>Vertebrata</taxon>
        <taxon>Euteleostomi</taxon>
        <taxon>Archelosauria</taxon>
        <taxon>Archosauria</taxon>
        <taxon>Dinosauria</taxon>
        <taxon>Saurischia</taxon>
        <taxon>Theropoda</taxon>
        <taxon>Coelurosauria</taxon>
        <taxon>Aves</taxon>
        <taxon>Neognathae</taxon>
        <taxon>Neoaves</taxon>
        <taxon>Telluraves</taxon>
        <taxon>Accipitrimorphae</taxon>
        <taxon>Accipitriformes</taxon>
        <taxon>Accipitridae</taxon>
        <taxon>Accipitrinae</taxon>
        <taxon>Spizaetus</taxon>
    </lineage>
</organism>
<dbReference type="GO" id="GO:0032588">
    <property type="term" value="C:trans-Golgi network membrane"/>
    <property type="evidence" value="ECO:0007669"/>
    <property type="project" value="TreeGrafter"/>
</dbReference>
<evidence type="ECO:0000256" key="3">
    <source>
        <dbReference type="SAM" id="Phobius"/>
    </source>
</evidence>
<dbReference type="SUPFAM" id="SSF47473">
    <property type="entry name" value="EF-hand"/>
    <property type="match status" value="1"/>
</dbReference>
<evidence type="ECO:0000313" key="5">
    <source>
        <dbReference type="Proteomes" id="UP000519115"/>
    </source>
</evidence>
<dbReference type="InterPro" id="IPR011992">
    <property type="entry name" value="EF-hand-dom_pair"/>
</dbReference>
<sequence>MPFHPVTAALMYRGIYTIPNILAEQHPVEIPEDELEGERAGGGLGGSGGASHVGCGVRGARPPPPPVERLKASGMRMDGGMDGGEEEEGRKESVGESRAAGEGAHGLGGSRPRYRRDGQVDFEEFVTLLGPKLSTSGIPEKFHGTDFDTVFWKCDMQKLTVDELKRLLYDTFCEHLSMKDIENIIMTEEESHMGTAEECPVDVETCSSQQIRQTCVRKSLICAFAIAFIISVMLIAANQVLRSGMK</sequence>
<dbReference type="EMBL" id="VXAF01000254">
    <property type="protein sequence ID" value="NXJ50275.1"/>
    <property type="molecule type" value="Genomic_DNA"/>
</dbReference>
<dbReference type="PANTHER" id="PTHR46311">
    <property type="entry name" value="CALCIUM-BINDING PROTEIN 8-RELATED"/>
    <property type="match status" value="1"/>
</dbReference>
<keyword evidence="3" id="KW-0472">Membrane</keyword>
<dbReference type="AlphaFoldDB" id="A0A7L0BS43"/>
<gene>
    <name evidence="4" type="primary">Cabp7</name>
    <name evidence="4" type="ORF">SPITYR_R10724</name>
</gene>
<feature type="compositionally biased region" description="Gly residues" evidence="2">
    <location>
        <begin position="40"/>
        <end position="51"/>
    </location>
</feature>
<feature type="non-terminal residue" evidence="4">
    <location>
        <position position="1"/>
    </location>
</feature>
<accession>A0A7L0BS43</accession>
<feature type="transmembrane region" description="Helical" evidence="3">
    <location>
        <begin position="220"/>
        <end position="241"/>
    </location>
</feature>
<keyword evidence="3" id="KW-0812">Transmembrane</keyword>
<evidence type="ECO:0000313" key="4">
    <source>
        <dbReference type="EMBL" id="NXJ50275.1"/>
    </source>
</evidence>
<keyword evidence="1" id="KW-0677">Repeat</keyword>
<comment type="caution">
    <text evidence="4">The sequence shown here is derived from an EMBL/GenBank/DDBJ whole genome shotgun (WGS) entry which is preliminary data.</text>
</comment>
<name>A0A7L0BS43_9AVES</name>
<feature type="region of interest" description="Disordered" evidence="2">
    <location>
        <begin position="35"/>
        <end position="114"/>
    </location>
</feature>
<reference evidence="4 5" key="1">
    <citation type="submission" date="2019-09" db="EMBL/GenBank/DDBJ databases">
        <title>Bird 10,000 Genomes (B10K) Project - Family phase.</title>
        <authorList>
            <person name="Zhang G."/>
        </authorList>
    </citation>
    <scope>NUCLEOTIDE SEQUENCE [LARGE SCALE GENOMIC DNA]</scope>
    <source>
        <strain evidence="4">B10K-DU-007-42</strain>
        <tissue evidence="4">Muscle</tissue>
    </source>
</reference>
<dbReference type="PANTHER" id="PTHR46311:SF1">
    <property type="entry name" value="CALCIUM-BINDING PROTEIN 7"/>
    <property type="match status" value="1"/>
</dbReference>
<keyword evidence="3" id="KW-1133">Transmembrane helix</keyword>
<dbReference type="InterPro" id="IPR051111">
    <property type="entry name" value="Ca-binding_regulatory"/>
</dbReference>
<feature type="non-terminal residue" evidence="4">
    <location>
        <position position="246"/>
    </location>
</feature>
<dbReference type="Proteomes" id="UP000519115">
    <property type="component" value="Unassembled WGS sequence"/>
</dbReference>
<protein>
    <submittedName>
        <fullName evidence="4">CABP7 protein</fullName>
    </submittedName>
</protein>
<proteinExistence type="predicted"/>